<keyword evidence="2" id="KW-1133">Transmembrane helix</keyword>
<dbReference type="PANTHER" id="PTHR32305:SF15">
    <property type="entry name" value="PROTEIN RHSA-RELATED"/>
    <property type="match status" value="1"/>
</dbReference>
<dbReference type="NCBIfam" id="TIGR01643">
    <property type="entry name" value="YD_repeat_2x"/>
    <property type="match status" value="3"/>
</dbReference>
<evidence type="ECO:0000256" key="1">
    <source>
        <dbReference type="ARBA" id="ARBA00022737"/>
    </source>
</evidence>
<dbReference type="InterPro" id="IPR056823">
    <property type="entry name" value="TEN-like_YD-shell"/>
</dbReference>
<dbReference type="EMBL" id="CP059851">
    <property type="protein sequence ID" value="QMW22455.1"/>
    <property type="molecule type" value="Genomic_DNA"/>
</dbReference>
<proteinExistence type="predicted"/>
<dbReference type="InterPro" id="IPR022385">
    <property type="entry name" value="Rhs_assc_core"/>
</dbReference>
<gene>
    <name evidence="4" type="ORF">H3309_14095</name>
</gene>
<sequence>MQLRLCSWLRELPVGVSAASSASALDARYIASRVGQQLRWLVVGFVALCATGLVLSSVAMTQAIKPLDVEQDANGVDVFTGQIETPLPTLSIPAAPNLRLQRVQDLQPILNGNMAFPPPGQIGEVRTSYSVNTGGISSNSFSCVQESDCKAKKQDGSSLQGYSGQSLDYYEGGTGRRIQYDVRLGPQGTIIPGTDFSYYPSSIQFPSGEIIGFFYDSYSLPDGRIYYRPAKVQSSTGYTLSLSYVGQTGGQASWYFLAQATIFQTSNPSVPLARFTYSGDTITDLGGRQWICAGCRNAVNEQSMVSTTSLRLPGEASETLSVAAQSPGFTRVETITRDGVSSTYSYVLGNSGASPISKVTVTGPLGFSRVVNIYATNMLRPRITSTVDSLGRTTTYSYDTGVKLLKIAYPEGNSVNVVYGLHSNIVERRLIAKAGSGLPDIVETANYTSDPYCYGVICSRPNWTVDALGRQTDYTWDQVTGDLLVKLEPADANGQRRKTISQYSLGRLTRERVCLTNAAGAELTCGTSAEQVREFTYQGLTPLQLTATQTDGAATQALTTTFTYDAAGRRLSADGPLPGTNDATYYRYDVHGRRTWEIGPLGVNGVRAAKRFTYRDSDDKVVLTEEGTVPDAGSTALTILTRAEVSYDSRRNPEREAVVASGTTHSLTQRTFDTRNRLECEARRMNPAAFTALPASACTLGTQGSFGADRITRNVYDAAGQLLQEQRAYGTPLQQNYASYSYTLNGKRASVTDANGNRAALRYDGFDRQNRWVFPSPTTVGQVNEADYEAYGYDAAGNRTSLRKRDGTTLTYAYDALNRVTLKSVPTSATGAPGYAVYYGYDVGNRQTFARFGSTSGAGISSTYDTLGRLTSTTSTMGGFTRTLQYQLDVGSRRTRLTFPDGNFFSYDYDAAGRLTAIRENGGAATASFSYDGFGRRSATAVPSAATSFSYDPVSRLSGLSHDLAGTAWDHSLGFAYNPASQIVTRTASNDAYASTAAVNVSRAYTVNGLNQYTAAGPAVFLYDANGNLRSDGSTTMVYDAENRLVSASGARVAALSYDPLGRLFQTSGGAPGTTQFLYDGDELVAEYDAAGSLQRRYVHGVNVDDPLLWYEGATLGTRRSLFADHQGSIIGVADSAGASVGINGYDAWGLPNPNNIGRFQYTGQAWLPELGMYHYKARIYSATLGRFLQTDPVGYDDQVNLYAYVGNDPVNKTDPTGMTECPGSRVCMGQERKEMRERQREGAAKSQLMGTLSQARSGQTAVTAVAMAAASRGLAGSAAQSAADSIKGMGKTMGIAGTALAVGSETMRVKDEISNGKDASSAVVGAAGRTATTGAVALAGAKAGGALGLAIAGPPGGAAGAVVGAAAAGYASDKTGATDSGGRAAERAFQWVKDNPPDYFPSMNLMGPP</sequence>
<dbReference type="InterPro" id="IPR006530">
    <property type="entry name" value="YD"/>
</dbReference>
<dbReference type="Gene3D" id="2.180.10.10">
    <property type="entry name" value="RHS repeat-associated core"/>
    <property type="match status" value="3"/>
</dbReference>
<keyword evidence="1" id="KW-0677">Repeat</keyword>
<accession>A0A7G5IGG3</accession>
<dbReference type="PANTHER" id="PTHR32305">
    <property type="match status" value="1"/>
</dbReference>
<keyword evidence="2" id="KW-0812">Transmembrane</keyword>
<protein>
    <recommendedName>
        <fullName evidence="3">Teneurin-like YD-shell domain-containing protein</fullName>
    </recommendedName>
</protein>
<dbReference type="RefSeq" id="WP_182295372.1">
    <property type="nucleotide sequence ID" value="NZ_CP059851.1"/>
</dbReference>
<reference evidence="4 5" key="1">
    <citation type="submission" date="2020-07" db="EMBL/GenBank/DDBJ databases">
        <title>Complete genome sequence for Sandaracinobacter sp. M6.</title>
        <authorList>
            <person name="Tang Y."/>
            <person name="Liu Q."/>
            <person name="Guo Z."/>
            <person name="Lei P."/>
            <person name="Huang B."/>
        </authorList>
    </citation>
    <scope>NUCLEOTIDE SEQUENCE [LARGE SCALE GENOMIC DNA]</scope>
    <source>
        <strain evidence="4 5">M6</strain>
    </source>
</reference>
<name>A0A7G5IGG3_9SPHN</name>
<feature type="domain" description="Teneurin-like YD-shell" evidence="3">
    <location>
        <begin position="793"/>
        <end position="957"/>
    </location>
</feature>
<organism evidence="4 5">
    <name type="scientific">Sandaracinobacteroides saxicola</name>
    <dbReference type="NCBI Taxonomy" id="2759707"/>
    <lineage>
        <taxon>Bacteria</taxon>
        <taxon>Pseudomonadati</taxon>
        <taxon>Pseudomonadota</taxon>
        <taxon>Alphaproteobacteria</taxon>
        <taxon>Sphingomonadales</taxon>
        <taxon>Sphingosinicellaceae</taxon>
        <taxon>Sandaracinobacteroides</taxon>
    </lineage>
</organism>
<keyword evidence="5" id="KW-1185">Reference proteome</keyword>
<dbReference type="Pfam" id="PF25023">
    <property type="entry name" value="TEN_YD-shell"/>
    <property type="match status" value="1"/>
</dbReference>
<keyword evidence="2" id="KW-0472">Membrane</keyword>
<evidence type="ECO:0000313" key="4">
    <source>
        <dbReference type="EMBL" id="QMW22455.1"/>
    </source>
</evidence>
<dbReference type="KEGG" id="sand:H3309_14095"/>
<feature type="transmembrane region" description="Helical" evidence="2">
    <location>
        <begin position="38"/>
        <end position="60"/>
    </location>
</feature>
<dbReference type="NCBIfam" id="TIGR03696">
    <property type="entry name" value="Rhs_assc_core"/>
    <property type="match status" value="1"/>
</dbReference>
<evidence type="ECO:0000313" key="5">
    <source>
        <dbReference type="Proteomes" id="UP000515292"/>
    </source>
</evidence>
<evidence type="ECO:0000256" key="2">
    <source>
        <dbReference type="SAM" id="Phobius"/>
    </source>
</evidence>
<evidence type="ECO:0000259" key="3">
    <source>
        <dbReference type="Pfam" id="PF25023"/>
    </source>
</evidence>
<dbReference type="InterPro" id="IPR050708">
    <property type="entry name" value="T6SS_VgrG/RHS"/>
</dbReference>
<dbReference type="Proteomes" id="UP000515292">
    <property type="component" value="Chromosome"/>
</dbReference>